<organism evidence="1 2">
    <name type="scientific">Wolfiporia cocos (strain MD-104)</name>
    <name type="common">Brown rot fungus</name>
    <dbReference type="NCBI Taxonomy" id="742152"/>
    <lineage>
        <taxon>Eukaryota</taxon>
        <taxon>Fungi</taxon>
        <taxon>Dikarya</taxon>
        <taxon>Basidiomycota</taxon>
        <taxon>Agaricomycotina</taxon>
        <taxon>Agaricomycetes</taxon>
        <taxon>Polyporales</taxon>
        <taxon>Phaeolaceae</taxon>
        <taxon>Wolfiporia</taxon>
    </lineage>
</organism>
<sequence>MRKLVLAFDVGATHSRISYALLDPGEVPQIQTVTRYPGQAVGDSKIRTILWYNSDGSVHSVGAEADHLDAETEGMVCVERFTLHLRPDQLETDEMSKQILPPLPQGKTVIDILADFLRYLFACTRVYIIETHANGTRLWASLEDRIEFVLSHPNGWEGLQKLKMRHAAILAGLVPDTLSGQSRVTLVPAGEAKMSFCLQRGAAGQVTDGQTFIIADAGSGTIDTNAYKIASQPPFSFEEVAPPECRMEGSASIICRARGFLEVKLRHSRFGNKEDRQIMTDYFTKYTMPLFKDPKENSYIKFGTMQSNDAAVQIRRGTMVLSGHDVAAFFEPSISAVMDAIQTQCTRITPAPRNVLLLGNLSATPYFFASLKTELNRIGMDLVRPDCQTDRAITEGAVAFTIMRMITKPREIRFTYGIQCNERFDSDEPDHFLRRDTVLRRPSGRQVVPHAFSVVLPKGAYVHYGDEFYLNMHREEQDVSQLDKLSQEIMLYRGSFNNPRWCDIAREMFSAFCTIHGDTSRIPKEVLWCPKGVYHVQTFKIVLKYALRGLEAHLVWSSSEGTKRDPASIEYASDVSRDNMFEEHF</sequence>
<evidence type="ECO:0008006" key="3">
    <source>
        <dbReference type="Google" id="ProtNLM"/>
    </source>
</evidence>
<gene>
    <name evidence="1" type="ORF">WOLCODRAFT_127499</name>
</gene>
<dbReference type="PANTHER" id="PTHR14187:SF5">
    <property type="entry name" value="HEAT SHOCK 70 KDA PROTEIN 12A"/>
    <property type="match status" value="1"/>
</dbReference>
<dbReference type="STRING" id="742152.A0A2H3JG42"/>
<dbReference type="InterPro" id="IPR043129">
    <property type="entry name" value="ATPase_NBD"/>
</dbReference>
<name>A0A2H3JG42_WOLCO</name>
<dbReference type="OrthoDB" id="2963168at2759"/>
<dbReference type="AlphaFoldDB" id="A0A2H3JG42"/>
<dbReference type="CDD" id="cd10170">
    <property type="entry name" value="ASKHA_NBD_HSP70"/>
    <property type="match status" value="1"/>
</dbReference>
<dbReference type="Proteomes" id="UP000218811">
    <property type="component" value="Unassembled WGS sequence"/>
</dbReference>
<dbReference type="PANTHER" id="PTHR14187">
    <property type="entry name" value="ALPHA KINASE/ELONGATION FACTOR 2 KINASE"/>
    <property type="match status" value="1"/>
</dbReference>
<keyword evidence="2" id="KW-1185">Reference proteome</keyword>
<reference evidence="1 2" key="1">
    <citation type="journal article" date="2012" name="Science">
        <title>The Paleozoic origin of enzymatic lignin decomposition reconstructed from 31 fungal genomes.</title>
        <authorList>
            <person name="Floudas D."/>
            <person name="Binder M."/>
            <person name="Riley R."/>
            <person name="Barry K."/>
            <person name="Blanchette R.A."/>
            <person name="Henrissat B."/>
            <person name="Martinez A.T."/>
            <person name="Otillar R."/>
            <person name="Spatafora J.W."/>
            <person name="Yadav J.S."/>
            <person name="Aerts A."/>
            <person name="Benoit I."/>
            <person name="Boyd A."/>
            <person name="Carlson A."/>
            <person name="Copeland A."/>
            <person name="Coutinho P.M."/>
            <person name="de Vries R.P."/>
            <person name="Ferreira P."/>
            <person name="Findley K."/>
            <person name="Foster B."/>
            <person name="Gaskell J."/>
            <person name="Glotzer D."/>
            <person name="Gorecki P."/>
            <person name="Heitman J."/>
            <person name="Hesse C."/>
            <person name="Hori C."/>
            <person name="Igarashi K."/>
            <person name="Jurgens J.A."/>
            <person name="Kallen N."/>
            <person name="Kersten P."/>
            <person name="Kohler A."/>
            <person name="Kuees U."/>
            <person name="Kumar T.K.A."/>
            <person name="Kuo A."/>
            <person name="LaButti K."/>
            <person name="Larrondo L.F."/>
            <person name="Lindquist E."/>
            <person name="Ling A."/>
            <person name="Lombard V."/>
            <person name="Lucas S."/>
            <person name="Lundell T."/>
            <person name="Martin R."/>
            <person name="McLaughlin D.J."/>
            <person name="Morgenstern I."/>
            <person name="Morin E."/>
            <person name="Murat C."/>
            <person name="Nagy L.G."/>
            <person name="Nolan M."/>
            <person name="Ohm R.A."/>
            <person name="Patyshakuliyeva A."/>
            <person name="Rokas A."/>
            <person name="Ruiz-Duenas F.J."/>
            <person name="Sabat G."/>
            <person name="Salamov A."/>
            <person name="Samejima M."/>
            <person name="Schmutz J."/>
            <person name="Slot J.C."/>
            <person name="St John F."/>
            <person name="Stenlid J."/>
            <person name="Sun H."/>
            <person name="Sun S."/>
            <person name="Syed K."/>
            <person name="Tsang A."/>
            <person name="Wiebenga A."/>
            <person name="Young D."/>
            <person name="Pisabarro A."/>
            <person name="Eastwood D.C."/>
            <person name="Martin F."/>
            <person name="Cullen D."/>
            <person name="Grigoriev I.V."/>
            <person name="Hibbett D.S."/>
        </authorList>
    </citation>
    <scope>NUCLEOTIDE SEQUENCE [LARGE SCALE GENOMIC DNA]</scope>
    <source>
        <strain evidence="1 2">MD-104</strain>
    </source>
</reference>
<accession>A0A2H3JG42</accession>
<dbReference type="SUPFAM" id="SSF53067">
    <property type="entry name" value="Actin-like ATPase domain"/>
    <property type="match status" value="2"/>
</dbReference>
<dbReference type="Gene3D" id="3.30.420.40">
    <property type="match status" value="1"/>
</dbReference>
<dbReference type="EMBL" id="KB467887">
    <property type="protein sequence ID" value="PCH36668.1"/>
    <property type="molecule type" value="Genomic_DNA"/>
</dbReference>
<evidence type="ECO:0000313" key="1">
    <source>
        <dbReference type="EMBL" id="PCH36668.1"/>
    </source>
</evidence>
<evidence type="ECO:0000313" key="2">
    <source>
        <dbReference type="Proteomes" id="UP000218811"/>
    </source>
</evidence>
<dbReference type="OMA" id="SSTHFIC"/>
<protein>
    <recommendedName>
        <fullName evidence="3">Actin-like ATPase domain-containing protein</fullName>
    </recommendedName>
</protein>
<proteinExistence type="predicted"/>